<dbReference type="Proteomes" id="UP000198211">
    <property type="component" value="Unassembled WGS sequence"/>
</dbReference>
<dbReference type="AlphaFoldDB" id="A0A225W3A7"/>
<evidence type="ECO:0000313" key="1">
    <source>
        <dbReference type="EMBL" id="OWZ11864.1"/>
    </source>
</evidence>
<protein>
    <submittedName>
        <fullName evidence="1">Uncharacterized protein</fullName>
    </submittedName>
</protein>
<dbReference type="EMBL" id="NBNE01002007">
    <property type="protein sequence ID" value="OWZ11864.1"/>
    <property type="molecule type" value="Genomic_DNA"/>
</dbReference>
<comment type="caution">
    <text evidence="1">The sequence shown here is derived from an EMBL/GenBank/DDBJ whole genome shotgun (WGS) entry which is preliminary data.</text>
</comment>
<gene>
    <name evidence="1" type="ORF">PHMEG_00015059</name>
</gene>
<keyword evidence="2" id="KW-1185">Reference proteome</keyword>
<reference evidence="2" key="1">
    <citation type="submission" date="2017-03" db="EMBL/GenBank/DDBJ databases">
        <title>Phytopthora megakarya and P. palmivora, two closely related causual agents of cacao black pod achieved similar genome size and gene model numbers by different mechanisms.</title>
        <authorList>
            <person name="Ali S."/>
            <person name="Shao J."/>
            <person name="Larry D.J."/>
            <person name="Kronmiller B."/>
            <person name="Shen D."/>
            <person name="Strem M.D."/>
            <person name="Melnick R.L."/>
            <person name="Guiltinan M.J."/>
            <person name="Tyler B.M."/>
            <person name="Meinhardt L.W."/>
            <person name="Bailey B.A."/>
        </authorList>
    </citation>
    <scope>NUCLEOTIDE SEQUENCE [LARGE SCALE GENOMIC DNA]</scope>
    <source>
        <strain evidence="2">zdho120</strain>
    </source>
</reference>
<organism evidence="1 2">
    <name type="scientific">Phytophthora megakarya</name>
    <dbReference type="NCBI Taxonomy" id="4795"/>
    <lineage>
        <taxon>Eukaryota</taxon>
        <taxon>Sar</taxon>
        <taxon>Stramenopiles</taxon>
        <taxon>Oomycota</taxon>
        <taxon>Peronosporomycetes</taxon>
        <taxon>Peronosporales</taxon>
        <taxon>Peronosporaceae</taxon>
        <taxon>Phytophthora</taxon>
    </lineage>
</organism>
<name>A0A225W3A7_9STRA</name>
<sequence length="90" mass="10696">MQWLRGFVYELKGTGSDSDEWTVLYIGIGCYRRNPNFQQTTEMRYFPAKREGKEHLYEYLIIVDLNEGSATFAERYTRAGRYDHGDIEDR</sequence>
<evidence type="ECO:0000313" key="2">
    <source>
        <dbReference type="Proteomes" id="UP000198211"/>
    </source>
</evidence>
<accession>A0A225W3A7</accession>
<proteinExistence type="predicted"/>